<comment type="similarity">
    <text evidence="2 14">Belongs to the peptidase M14 family.</text>
</comment>
<evidence type="ECO:0000256" key="15">
    <source>
        <dbReference type="SAM" id="MobiDB-lite"/>
    </source>
</evidence>
<accession>A0A0D7CEQ2</accession>
<dbReference type="EC" id="3.4.17.18" evidence="12"/>
<evidence type="ECO:0000256" key="1">
    <source>
        <dbReference type="ARBA" id="ARBA00001947"/>
    </source>
</evidence>
<keyword evidence="3 18" id="KW-0121">Carboxypeptidase</keyword>
<comment type="cofactor">
    <cofactor evidence="1">
        <name>Zn(2+)</name>
        <dbReference type="ChEBI" id="CHEBI:29105"/>
    </cofactor>
</comment>
<evidence type="ECO:0000256" key="2">
    <source>
        <dbReference type="ARBA" id="ARBA00005988"/>
    </source>
</evidence>
<gene>
    <name evidence="18" type="ORF">SNA_35230</name>
</gene>
<evidence type="ECO:0000256" key="6">
    <source>
        <dbReference type="ARBA" id="ARBA00022729"/>
    </source>
</evidence>
<keyword evidence="8" id="KW-0862">Zinc</keyword>
<sequence length="461" mass="50449">MTPSLASPPPTGDRMRPRRIRGGRATVLAAVLSLALAAPIAAAQDAPATTPAPHGAPDADRAHQYEVTGPATPAERTALTATGASVDEVHARAVVITADRTQAARVRHLGYALRQLPDPPAPARTSGRIKDFPPGYTGYHTYEEMTKEIDALVAKYPQILSKQVIGKSQEGRDILALKLSKNVSKDENEPEVLFTAHQHAREHLTVEMALYLLNEFTSKYGSDDRITKMLDSREIWIIPDLNPDGGVYDIATGKFQSWRKNRQPNAGTKEVGTDLNRNWDFKWGCCGGSSDDPGDETYRGPSAASAPEVQVVSTFVRSRIVGGKQQIKAAIDFHTYSELVLWPFGFTNDQTGPGMTQDDHDTFAAIGKKMAAGNGYTPEQSSQLYITDGAIDDWLWGDQKVFAYTFELFPSSNGAGGFYPKDSVIPKETARNKDPVLQLLETADCPYRAIGKEQQYCKNKH</sequence>
<evidence type="ECO:0000256" key="11">
    <source>
        <dbReference type="ARBA" id="ARBA00055464"/>
    </source>
</evidence>
<evidence type="ECO:0000313" key="19">
    <source>
        <dbReference type="Proteomes" id="UP000032458"/>
    </source>
</evidence>
<feature type="signal peptide" evidence="16">
    <location>
        <begin position="1"/>
        <end position="43"/>
    </location>
</feature>
<keyword evidence="6 16" id="KW-0732">Signal</keyword>
<evidence type="ECO:0000256" key="12">
    <source>
        <dbReference type="ARBA" id="ARBA00066554"/>
    </source>
</evidence>
<dbReference type="SMART" id="SM00631">
    <property type="entry name" value="Zn_pept"/>
    <property type="match status" value="1"/>
</dbReference>
<protein>
    <recommendedName>
        <fullName evidence="13">Zinc carboxypeptidase</fullName>
        <ecNumber evidence="12">3.4.17.18</ecNumber>
    </recommendedName>
</protein>
<dbReference type="SUPFAM" id="SSF53187">
    <property type="entry name" value="Zn-dependent exopeptidases"/>
    <property type="match status" value="1"/>
</dbReference>
<feature type="domain" description="Peptidase M14" evidence="17">
    <location>
        <begin position="138"/>
        <end position="443"/>
    </location>
</feature>
<keyword evidence="7" id="KW-0378">Hydrolase</keyword>
<feature type="active site" description="Proton donor/acceptor" evidence="14">
    <location>
        <position position="407"/>
    </location>
</feature>
<dbReference type="GO" id="GO:0008270">
    <property type="term" value="F:zinc ion binding"/>
    <property type="evidence" value="ECO:0007669"/>
    <property type="project" value="InterPro"/>
</dbReference>
<dbReference type="PANTHER" id="PTHR11705:SF143">
    <property type="entry name" value="SLL0236 PROTEIN"/>
    <property type="match status" value="1"/>
</dbReference>
<dbReference type="InterPro" id="IPR033810">
    <property type="entry name" value="Carboxypeptidase_T"/>
</dbReference>
<dbReference type="FunFam" id="3.40.630.10:FF:000084">
    <property type="entry name" value="Carboxypeptidase B2"/>
    <property type="match status" value="1"/>
</dbReference>
<dbReference type="PANTHER" id="PTHR11705">
    <property type="entry name" value="PROTEASE FAMILY M14 CARBOXYPEPTIDASE A,B"/>
    <property type="match status" value="1"/>
</dbReference>
<dbReference type="Proteomes" id="UP000032458">
    <property type="component" value="Unassembled WGS sequence"/>
</dbReference>
<keyword evidence="4" id="KW-0645">Protease</keyword>
<dbReference type="PROSITE" id="PS52035">
    <property type="entry name" value="PEPTIDASE_M14"/>
    <property type="match status" value="1"/>
</dbReference>
<evidence type="ECO:0000256" key="7">
    <source>
        <dbReference type="ARBA" id="ARBA00022801"/>
    </source>
</evidence>
<evidence type="ECO:0000256" key="16">
    <source>
        <dbReference type="SAM" id="SignalP"/>
    </source>
</evidence>
<evidence type="ECO:0000256" key="4">
    <source>
        <dbReference type="ARBA" id="ARBA00022670"/>
    </source>
</evidence>
<organism evidence="18 19">
    <name type="scientific">Streptomyces natalensis ATCC 27448</name>
    <dbReference type="NCBI Taxonomy" id="1240678"/>
    <lineage>
        <taxon>Bacteria</taxon>
        <taxon>Bacillati</taxon>
        <taxon>Actinomycetota</taxon>
        <taxon>Actinomycetes</taxon>
        <taxon>Kitasatosporales</taxon>
        <taxon>Streptomycetaceae</taxon>
        <taxon>Streptomyces</taxon>
    </lineage>
</organism>
<evidence type="ECO:0000256" key="13">
    <source>
        <dbReference type="ARBA" id="ARBA00074273"/>
    </source>
</evidence>
<dbReference type="InterPro" id="IPR057247">
    <property type="entry name" value="CARBOXYPEPT_ZN_2"/>
</dbReference>
<dbReference type="PROSITE" id="PS00132">
    <property type="entry name" value="CARBOXYPEPT_ZN_1"/>
    <property type="match status" value="1"/>
</dbReference>
<evidence type="ECO:0000256" key="9">
    <source>
        <dbReference type="ARBA" id="ARBA00023049"/>
    </source>
</evidence>
<dbReference type="GO" id="GO:0005615">
    <property type="term" value="C:extracellular space"/>
    <property type="evidence" value="ECO:0007669"/>
    <property type="project" value="TreeGrafter"/>
</dbReference>
<dbReference type="InterPro" id="IPR057246">
    <property type="entry name" value="CARBOXYPEPT_ZN_1"/>
</dbReference>
<dbReference type="AlphaFoldDB" id="A0A0D7CEQ2"/>
<name>A0A0D7CEQ2_9ACTN</name>
<dbReference type="PRINTS" id="PR00765">
    <property type="entry name" value="CRBOXYPTASEA"/>
</dbReference>
<evidence type="ECO:0000256" key="10">
    <source>
        <dbReference type="ARBA" id="ARBA00050859"/>
    </source>
</evidence>
<comment type="caution">
    <text evidence="18">The sequence shown here is derived from an EMBL/GenBank/DDBJ whole genome shotgun (WGS) entry which is preliminary data.</text>
</comment>
<feature type="region of interest" description="Disordered" evidence="15">
    <location>
        <begin position="1"/>
        <end position="21"/>
    </location>
</feature>
<evidence type="ECO:0000256" key="8">
    <source>
        <dbReference type="ARBA" id="ARBA00022833"/>
    </source>
</evidence>
<feature type="compositionally biased region" description="Pro residues" evidence="15">
    <location>
        <begin position="1"/>
        <end position="11"/>
    </location>
</feature>
<comment type="catalytic activity">
    <reaction evidence="10">
        <text>Releases a C-terminal residue, which may be hydrophobic or positively charged.</text>
        <dbReference type="EC" id="3.4.17.18"/>
    </reaction>
</comment>
<evidence type="ECO:0000259" key="17">
    <source>
        <dbReference type="PROSITE" id="PS52035"/>
    </source>
</evidence>
<evidence type="ECO:0000256" key="14">
    <source>
        <dbReference type="PROSITE-ProRule" id="PRU01379"/>
    </source>
</evidence>
<dbReference type="GO" id="GO:0006508">
    <property type="term" value="P:proteolysis"/>
    <property type="evidence" value="ECO:0007669"/>
    <property type="project" value="UniProtKB-KW"/>
</dbReference>
<keyword evidence="9" id="KW-0482">Metalloprotease</keyword>
<keyword evidence="19" id="KW-1185">Reference proteome</keyword>
<dbReference type="PATRIC" id="fig|1240678.4.peg.7500"/>
<keyword evidence="5" id="KW-0479">Metal-binding</keyword>
<dbReference type="Pfam" id="PF00246">
    <property type="entry name" value="Peptidase_M14"/>
    <property type="match status" value="1"/>
</dbReference>
<proteinExistence type="inferred from homology"/>
<dbReference type="Gene3D" id="3.40.630.10">
    <property type="entry name" value="Zn peptidases"/>
    <property type="match status" value="1"/>
</dbReference>
<evidence type="ECO:0000313" key="18">
    <source>
        <dbReference type="EMBL" id="KIZ14355.1"/>
    </source>
</evidence>
<evidence type="ECO:0000256" key="3">
    <source>
        <dbReference type="ARBA" id="ARBA00022645"/>
    </source>
</evidence>
<dbReference type="InterPro" id="IPR000834">
    <property type="entry name" value="Peptidase_M14"/>
</dbReference>
<dbReference type="EMBL" id="JRKI01000061">
    <property type="protein sequence ID" value="KIZ14355.1"/>
    <property type="molecule type" value="Genomic_DNA"/>
</dbReference>
<dbReference type="GO" id="GO:0004181">
    <property type="term" value="F:metallocarboxypeptidase activity"/>
    <property type="evidence" value="ECO:0007669"/>
    <property type="project" value="InterPro"/>
</dbReference>
<dbReference type="MEROPS" id="M14.007"/>
<evidence type="ECO:0000256" key="5">
    <source>
        <dbReference type="ARBA" id="ARBA00022723"/>
    </source>
</evidence>
<comment type="function">
    <text evidence="11">Carboxypeptidase that possesses the specificities of both mammalian Cpase A and B. Thus shows broad substrate specificity, being able to cleave Cbz-Gly-Leu, Cbz-Gly-Val, Cbz-Gly-Phe, Cbz-Gly-Lys and Bz-Gly-Arg in vitro.</text>
</comment>
<feature type="chain" id="PRO_5002317717" description="Zinc carboxypeptidase" evidence="16">
    <location>
        <begin position="44"/>
        <end position="461"/>
    </location>
</feature>
<dbReference type="CDD" id="cd03859">
    <property type="entry name" value="M14_CPT"/>
    <property type="match status" value="1"/>
</dbReference>
<dbReference type="PROSITE" id="PS00133">
    <property type="entry name" value="CARBOXYPEPT_ZN_2"/>
    <property type="match status" value="1"/>
</dbReference>
<reference evidence="18 19" key="1">
    <citation type="submission" date="2014-09" db="EMBL/GenBank/DDBJ databases">
        <title>Draft genome sequence of Streptomyces natalensis ATCC 27448, producer of the antifungal pimaricin.</title>
        <authorList>
            <person name="Mendes M.V."/>
            <person name="Beites T."/>
            <person name="Pires S."/>
            <person name="Santos C.L."/>
            <person name="Moradas-Ferreira P."/>
        </authorList>
    </citation>
    <scope>NUCLEOTIDE SEQUENCE [LARGE SCALE GENOMIC DNA]</scope>
    <source>
        <strain evidence="18 19">ATCC 27448</strain>
    </source>
</reference>